<dbReference type="Pfam" id="PF00795">
    <property type="entry name" value="CN_hydrolase"/>
    <property type="match status" value="1"/>
</dbReference>
<reference evidence="4 5" key="1">
    <citation type="submission" date="2009-10" db="EMBL/GenBank/DDBJ databases">
        <authorList>
            <person name="Weinstock G."/>
            <person name="Sodergren E."/>
            <person name="Clifton S."/>
            <person name="Fulton L."/>
            <person name="Fulton B."/>
            <person name="Courtney L."/>
            <person name="Fronick C."/>
            <person name="Harrison M."/>
            <person name="Strong C."/>
            <person name="Farmer C."/>
            <person name="Delahaunty K."/>
            <person name="Markovic C."/>
            <person name="Hall O."/>
            <person name="Minx P."/>
            <person name="Tomlinson C."/>
            <person name="Mitreva M."/>
            <person name="Nelson J."/>
            <person name="Hou S."/>
            <person name="Wollam A."/>
            <person name="Pepin K.H."/>
            <person name="Johnson M."/>
            <person name="Bhonagiri V."/>
            <person name="Nash W.E."/>
            <person name="Warren W."/>
            <person name="Chinwalla A."/>
            <person name="Mardis E.R."/>
            <person name="Wilson R.K."/>
        </authorList>
    </citation>
    <scope>NUCLEOTIDE SEQUENCE [LARGE SCALE GENOMIC DNA]</scope>
    <source>
        <strain evidence="5">ATCC 25996 / DSM 4631 / NCTC 10774 / M26</strain>
    </source>
</reference>
<accession>D2ZUI3</accession>
<evidence type="ECO:0000256" key="1">
    <source>
        <dbReference type="ARBA" id="ARBA00010613"/>
    </source>
</evidence>
<dbReference type="eggNOG" id="COG0388">
    <property type="taxonomic scope" value="Bacteria"/>
</dbReference>
<dbReference type="GO" id="GO:0016811">
    <property type="term" value="F:hydrolase activity, acting on carbon-nitrogen (but not peptide) bonds, in linear amides"/>
    <property type="evidence" value="ECO:0007669"/>
    <property type="project" value="InterPro"/>
</dbReference>
<organism evidence="4 5">
    <name type="scientific">Neisseria mucosa (strain ATCC 25996 / DSM 4631 / NCTC 10774 / M26)</name>
    <dbReference type="NCBI Taxonomy" id="546266"/>
    <lineage>
        <taxon>Bacteria</taxon>
        <taxon>Pseudomonadati</taxon>
        <taxon>Pseudomonadota</taxon>
        <taxon>Betaproteobacteria</taxon>
        <taxon>Neisseriales</taxon>
        <taxon>Neisseriaceae</taxon>
        <taxon>Neisseria</taxon>
    </lineage>
</organism>
<dbReference type="STRING" id="546266.NEIMUCOT_04271"/>
<proteinExistence type="inferred from homology"/>
<dbReference type="Gene3D" id="3.60.110.10">
    <property type="entry name" value="Carbon-nitrogen hydrolase"/>
    <property type="match status" value="1"/>
</dbReference>
<comment type="similarity">
    <text evidence="1">Belongs to the carbon-nitrogen hydrolase superfamily. NIT1/NIT2 family.</text>
</comment>
<dbReference type="CDD" id="cd07572">
    <property type="entry name" value="nit"/>
    <property type="match status" value="1"/>
</dbReference>
<evidence type="ECO:0000313" key="5">
    <source>
        <dbReference type="Proteomes" id="UP000003344"/>
    </source>
</evidence>
<dbReference type="PANTHER" id="PTHR23088">
    <property type="entry name" value="NITRILASE-RELATED"/>
    <property type="match status" value="1"/>
</dbReference>
<dbReference type="Proteomes" id="UP000003344">
    <property type="component" value="Unassembled WGS sequence"/>
</dbReference>
<protein>
    <submittedName>
        <fullName evidence="4">Hydrolase, carbon-nitrogen family</fullName>
    </submittedName>
</protein>
<evidence type="ECO:0000313" key="4">
    <source>
        <dbReference type="EMBL" id="EFC89368.1"/>
    </source>
</evidence>
<keyword evidence="2 4" id="KW-0378">Hydrolase</keyword>
<dbReference type="SUPFAM" id="SSF56317">
    <property type="entry name" value="Carbon-nitrogen hydrolase"/>
    <property type="match status" value="1"/>
</dbReference>
<name>D2ZUI3_NEIM2</name>
<dbReference type="PROSITE" id="PS01227">
    <property type="entry name" value="UPF0012"/>
    <property type="match status" value="1"/>
</dbReference>
<gene>
    <name evidence="4" type="ORF">NEIMUCOT_04271</name>
</gene>
<dbReference type="InterPro" id="IPR003010">
    <property type="entry name" value="C-N_Hydrolase"/>
</dbReference>
<evidence type="ECO:0000259" key="3">
    <source>
        <dbReference type="PROSITE" id="PS50263"/>
    </source>
</evidence>
<dbReference type="InterPro" id="IPR036526">
    <property type="entry name" value="C-N_Hydrolase_sf"/>
</dbReference>
<dbReference type="PROSITE" id="PS50263">
    <property type="entry name" value="CN_HYDROLASE"/>
    <property type="match status" value="1"/>
</dbReference>
<comment type="caution">
    <text evidence="4">The sequence shown here is derived from an EMBL/GenBank/DDBJ whole genome shotgun (WGS) entry which is preliminary data.</text>
</comment>
<dbReference type="InterPro" id="IPR045254">
    <property type="entry name" value="Nit1/2_C-N_Hydrolase"/>
</dbReference>
<dbReference type="EMBL" id="ACDX02000003">
    <property type="protein sequence ID" value="EFC89368.1"/>
    <property type="molecule type" value="Genomic_DNA"/>
</dbReference>
<dbReference type="AlphaFoldDB" id="D2ZUI3"/>
<dbReference type="PANTHER" id="PTHR23088:SF27">
    <property type="entry name" value="DEAMINATED GLUTATHIONE AMIDASE"/>
    <property type="match status" value="1"/>
</dbReference>
<feature type="domain" description="CN hydrolase" evidence="3">
    <location>
        <begin position="44"/>
        <end position="297"/>
    </location>
</feature>
<sequence length="315" mass="34468">MPLFQITQIMGTGIFFGHTVNLCSDDLPAGRLNTQIGTDMQKNIRAAAVQMISSTDPDANINTMKRLVRQAAEQGADWVLLPEYWPLMGRKDTDKLAFAEPLVGSNFSETRCARFQTTLSETAAECGVVLFGGTIPLESPDAGKVMNTMLVYDRDGTQIGLYHKMHLFGFSGLGERYAEADTISAGGDVPKLTADGVPLAAGVCYDLRFPEFFRAQQSFDVLLLPAAFTYTTGKAHWELLLRARAVENQCYVIASAQGGEHESGRRTFGHSMIIDPWGEILGVLPEGEGIVIADLDATRLQSVRTRLPALKHRLL</sequence>
<evidence type="ECO:0000256" key="2">
    <source>
        <dbReference type="ARBA" id="ARBA00022801"/>
    </source>
</evidence>
<dbReference type="InterPro" id="IPR001110">
    <property type="entry name" value="UPF0012_CS"/>
</dbReference>